<keyword evidence="2" id="KW-1185">Reference proteome</keyword>
<reference evidence="1 2" key="1">
    <citation type="submission" date="2009-07" db="EMBL/GenBank/DDBJ databases">
        <authorList>
            <person name="Madupu R."/>
            <person name="Sebastian Y."/>
            <person name="Durkin A.S."/>
            <person name="Torralba M."/>
            <person name="Methe B."/>
            <person name="Sutton G.G."/>
            <person name="Strausberg R.L."/>
            <person name="Nelson K.E."/>
        </authorList>
    </citation>
    <scope>NUCLEOTIDE SEQUENCE [LARGE SCALE GENOMIC DNA]</scope>
    <source>
        <strain evidence="1 2">RM3268</strain>
    </source>
</reference>
<dbReference type="EMBL" id="ACYG01000005">
    <property type="protein sequence ID" value="EEV18912.1"/>
    <property type="molecule type" value="Genomic_DNA"/>
</dbReference>
<evidence type="ECO:0000313" key="1">
    <source>
        <dbReference type="EMBL" id="EEV18912.1"/>
    </source>
</evidence>
<name>C8PE39_9BACT</name>
<protein>
    <submittedName>
        <fullName evidence="1">Uncharacterized protein</fullName>
    </submittedName>
</protein>
<organism evidence="1 2">
    <name type="scientific">Campylobacter gracilis RM3268</name>
    <dbReference type="NCBI Taxonomy" id="553220"/>
    <lineage>
        <taxon>Bacteria</taxon>
        <taxon>Pseudomonadati</taxon>
        <taxon>Campylobacterota</taxon>
        <taxon>Epsilonproteobacteria</taxon>
        <taxon>Campylobacterales</taxon>
        <taxon>Campylobacteraceae</taxon>
        <taxon>Campylobacter</taxon>
    </lineage>
</organism>
<dbReference type="Proteomes" id="UP000005709">
    <property type="component" value="Unassembled WGS sequence"/>
</dbReference>
<proteinExistence type="predicted"/>
<comment type="caution">
    <text evidence="1">The sequence shown here is derived from an EMBL/GenBank/DDBJ whole genome shotgun (WGS) entry which is preliminary data.</text>
</comment>
<sequence length="40" mass="4575">MKFWVLKLHILVGSMVSGEIDLHKSNALSINETYNKSKSR</sequence>
<gene>
    <name evidence="1" type="ORF">CAMGR0001_2389</name>
</gene>
<dbReference type="AlphaFoldDB" id="C8PE39"/>
<accession>C8PE39</accession>
<evidence type="ECO:0000313" key="2">
    <source>
        <dbReference type="Proteomes" id="UP000005709"/>
    </source>
</evidence>